<dbReference type="PANTHER" id="PTHR33434">
    <property type="entry name" value="DEGV DOMAIN-CONTAINING PROTEIN DR_1986-RELATED"/>
    <property type="match status" value="1"/>
</dbReference>
<sequence length="282" mass="31053">MSSLCILTDSAVQFTQPGFAGRADVRILSYDVDFQGRMYPEGEGLKPSALPHSIQSNTAPNLVVPQPEKVLQVFQSLAVYYREIIAIFTSSELTPLYHQAEIAATAAKSQIPITLIDSQTTSVGLGLLVQLAAECNAAGLPAMKIERQVRKAIARVYSLLCTAGLSYLSKSGFIDPAQATVGEMLNLIPIFSLEEGKLSPLEKPRNLRAVMDFFQEFLSEFDHLQHIALVQGVAPFHYESHLLREFVQDHFSSTQFSEHTINLPLAIMTGPRTLALMIMEAE</sequence>
<organism evidence="2">
    <name type="scientific">Anaerolinea thermolimosa</name>
    <dbReference type="NCBI Taxonomy" id="229919"/>
    <lineage>
        <taxon>Bacteria</taxon>
        <taxon>Bacillati</taxon>
        <taxon>Chloroflexota</taxon>
        <taxon>Anaerolineae</taxon>
        <taxon>Anaerolineales</taxon>
        <taxon>Anaerolineaceae</taxon>
        <taxon>Anaerolinea</taxon>
    </lineage>
</organism>
<dbReference type="Gene3D" id="3.40.50.10170">
    <property type="match status" value="1"/>
</dbReference>
<dbReference type="GO" id="GO:0008289">
    <property type="term" value="F:lipid binding"/>
    <property type="evidence" value="ECO:0007669"/>
    <property type="project" value="UniProtKB-KW"/>
</dbReference>
<dbReference type="InterPro" id="IPR043168">
    <property type="entry name" value="DegV_C"/>
</dbReference>
<proteinExistence type="predicted"/>
<comment type="caution">
    <text evidence="2">The sequence shown here is derived from an EMBL/GenBank/DDBJ whole genome shotgun (WGS) entry which is preliminary data.</text>
</comment>
<dbReference type="EMBL" id="DSYK01000326">
    <property type="protein sequence ID" value="HGS21504.1"/>
    <property type="molecule type" value="Genomic_DNA"/>
</dbReference>
<gene>
    <name evidence="2" type="ORF">ENT37_06520</name>
</gene>
<reference evidence="2" key="1">
    <citation type="journal article" date="2020" name="mSystems">
        <title>Genome- and Community-Level Interaction Insights into Carbon Utilization and Element Cycling Functions of Hydrothermarchaeota in Hydrothermal Sediment.</title>
        <authorList>
            <person name="Zhou Z."/>
            <person name="Liu Y."/>
            <person name="Xu W."/>
            <person name="Pan J."/>
            <person name="Luo Z.H."/>
            <person name="Li M."/>
        </authorList>
    </citation>
    <scope>NUCLEOTIDE SEQUENCE [LARGE SCALE GENOMIC DNA]</scope>
    <source>
        <strain evidence="2">SpSt-573</strain>
    </source>
</reference>
<dbReference type="SUPFAM" id="SSF82549">
    <property type="entry name" value="DAK1/DegV-like"/>
    <property type="match status" value="1"/>
</dbReference>
<evidence type="ECO:0000313" key="2">
    <source>
        <dbReference type="EMBL" id="HGS21504.1"/>
    </source>
</evidence>
<dbReference type="InterPro" id="IPR050270">
    <property type="entry name" value="DegV_domain_contain"/>
</dbReference>
<dbReference type="PANTHER" id="PTHR33434:SF2">
    <property type="entry name" value="FATTY ACID-BINDING PROTEIN TM_1468"/>
    <property type="match status" value="1"/>
</dbReference>
<accession>A0A7C4PKB3</accession>
<dbReference type="AlphaFoldDB" id="A0A7C4PKB3"/>
<dbReference type="Pfam" id="PF02645">
    <property type="entry name" value="DegV"/>
    <property type="match status" value="1"/>
</dbReference>
<protein>
    <submittedName>
        <fullName evidence="2">DegV family EDD domain-containing protein</fullName>
    </submittedName>
</protein>
<keyword evidence="1" id="KW-0446">Lipid-binding</keyword>
<dbReference type="PROSITE" id="PS51482">
    <property type="entry name" value="DEGV"/>
    <property type="match status" value="1"/>
</dbReference>
<dbReference type="NCBIfam" id="TIGR00762">
    <property type="entry name" value="DegV"/>
    <property type="match status" value="1"/>
</dbReference>
<evidence type="ECO:0000256" key="1">
    <source>
        <dbReference type="ARBA" id="ARBA00023121"/>
    </source>
</evidence>
<dbReference type="InterPro" id="IPR003797">
    <property type="entry name" value="DegV"/>
</dbReference>
<name>A0A7C4PKB3_9CHLR</name>
<dbReference type="Gene3D" id="3.30.1180.10">
    <property type="match status" value="1"/>
</dbReference>